<sequence>MTRDQALETVAAMQYAKRKTFEEYLAAYRRLRAGASHLYITREMVAAEHGSKSQGMASAAMKLIEPMEGDQAPRRSRTKKGEAAATDGLPHLPEVDKAIEAARIAFDNLSRAFQAGRAIDRLAMSEHYQILLTQQAAEFAADRLAADEREADLEAAASGAGDEAWDNSIAVEAALALATTAKAERDSTIATLDDVNRARELDRVRSAAEIERLERDVALRTNEVVTLTASANTLTGKLSDHRAENAVLQEKVATLSEQVAQQQAILAACEARHERDRRALEGELAGERERASKRETDLLAWLGKHSRGADDGGVA</sequence>
<protein>
    <submittedName>
        <fullName evidence="3">Uncharacterized protein</fullName>
    </submittedName>
</protein>
<reference evidence="3 4" key="1">
    <citation type="submission" date="2019-02" db="EMBL/GenBank/DDBJ databases">
        <title>Emended description of the genus Rhodopseudomonas and description of Rhodopseudomonas albus sp. nov., a non-phototrophic, heavy-metal-tolerant bacterium isolated from garden soil.</title>
        <authorList>
            <person name="Bao Z."/>
            <person name="Cao W.W."/>
            <person name="Sato Y."/>
            <person name="Nishizawa T."/>
            <person name="Zhao J."/>
            <person name="Guo Y."/>
            <person name="Ohta H."/>
        </authorList>
    </citation>
    <scope>NUCLEOTIDE SEQUENCE [LARGE SCALE GENOMIC DNA]</scope>
    <source>
        <strain evidence="3 4">SK50-23</strain>
    </source>
</reference>
<feature type="coiled-coil region" evidence="1">
    <location>
        <begin position="231"/>
        <end position="290"/>
    </location>
</feature>
<evidence type="ECO:0000256" key="1">
    <source>
        <dbReference type="SAM" id="Coils"/>
    </source>
</evidence>
<evidence type="ECO:0000256" key="2">
    <source>
        <dbReference type="SAM" id="MobiDB-lite"/>
    </source>
</evidence>
<name>A0ABX8AA26_9BRAD</name>
<evidence type="ECO:0000313" key="4">
    <source>
        <dbReference type="Proteomes" id="UP000682843"/>
    </source>
</evidence>
<evidence type="ECO:0000313" key="3">
    <source>
        <dbReference type="EMBL" id="QUS40606.1"/>
    </source>
</evidence>
<keyword evidence="4" id="KW-1185">Reference proteome</keyword>
<gene>
    <name evidence="3" type="ORF">RPMA_18490</name>
</gene>
<dbReference type="Proteomes" id="UP000682843">
    <property type="component" value="Chromosome"/>
</dbReference>
<dbReference type="EMBL" id="CP036498">
    <property type="protein sequence ID" value="QUS40606.1"/>
    <property type="molecule type" value="Genomic_DNA"/>
</dbReference>
<organism evidence="3 4">
    <name type="scientific">Tardiphaga alba</name>
    <dbReference type="NCBI Taxonomy" id="340268"/>
    <lineage>
        <taxon>Bacteria</taxon>
        <taxon>Pseudomonadati</taxon>
        <taxon>Pseudomonadota</taxon>
        <taxon>Alphaproteobacteria</taxon>
        <taxon>Hyphomicrobiales</taxon>
        <taxon>Nitrobacteraceae</taxon>
        <taxon>Tardiphaga</taxon>
    </lineage>
</organism>
<feature type="region of interest" description="Disordered" evidence="2">
    <location>
        <begin position="67"/>
        <end position="90"/>
    </location>
</feature>
<dbReference type="RefSeq" id="WP_211909191.1">
    <property type="nucleotide sequence ID" value="NZ_CP036498.1"/>
</dbReference>
<keyword evidence="1" id="KW-0175">Coiled coil</keyword>
<accession>A0ABX8AA26</accession>
<proteinExistence type="predicted"/>